<dbReference type="Proteomes" id="UP000215931">
    <property type="component" value="Unassembled WGS sequence"/>
</dbReference>
<proteinExistence type="predicted"/>
<reference evidence="1 2" key="1">
    <citation type="submission" date="2017-08" db="EMBL/GenBank/DDBJ databases">
        <title>Mesorhizobium wenxinae sp. nov., a novel rhizobial species isolated from root nodules of chickpea (Cicer arietinum L.).</title>
        <authorList>
            <person name="Zhang J."/>
        </authorList>
    </citation>
    <scope>NUCLEOTIDE SEQUENCE [LARGE SCALE GENOMIC DNA]</scope>
    <source>
        <strain evidence="2">WYCCWR 10019</strain>
    </source>
</reference>
<organism evidence="1 2">
    <name type="scientific">Mesorhizobium wenxiniae</name>
    <dbReference type="NCBI Taxonomy" id="2014805"/>
    <lineage>
        <taxon>Bacteria</taxon>
        <taxon>Pseudomonadati</taxon>
        <taxon>Pseudomonadota</taxon>
        <taxon>Alphaproteobacteria</taxon>
        <taxon>Hyphomicrobiales</taxon>
        <taxon>Phyllobacteriaceae</taxon>
        <taxon>Mesorhizobium</taxon>
    </lineage>
</organism>
<accession>A0A271KAM4</accession>
<dbReference type="EMBL" id="NPKH01000037">
    <property type="protein sequence ID" value="PAP92095.1"/>
    <property type="molecule type" value="Genomic_DNA"/>
</dbReference>
<dbReference type="AlphaFoldDB" id="A0A271KAM4"/>
<evidence type="ECO:0000313" key="2">
    <source>
        <dbReference type="Proteomes" id="UP000215931"/>
    </source>
</evidence>
<protein>
    <submittedName>
        <fullName evidence="1">Uncharacterized protein</fullName>
    </submittedName>
</protein>
<dbReference type="OrthoDB" id="8081164at2"/>
<evidence type="ECO:0000313" key="1">
    <source>
        <dbReference type="EMBL" id="PAP92095.1"/>
    </source>
</evidence>
<comment type="caution">
    <text evidence="1">The sequence shown here is derived from an EMBL/GenBank/DDBJ whole genome shotgun (WGS) entry which is preliminary data.</text>
</comment>
<sequence>MPSKQGEFATSRINRRVLLFHSGSAVVASTIAATALGAEPPGWDKEPSNNLRALIEAHKAAYAAFDKALHDIGGGSGSDRASREEERALLAICGYAAVMERDRLAKARYLLEIEARGELDLAEHMQAVLRSTMWNE</sequence>
<gene>
    <name evidence="1" type="ORF">CIT31_29390</name>
</gene>
<name>A0A271KAM4_9HYPH</name>
<keyword evidence="2" id="KW-1185">Reference proteome</keyword>